<organism evidence="2 3">
    <name type="scientific">Listeria cornellensis FSL F6-0969</name>
    <dbReference type="NCBI Taxonomy" id="1265820"/>
    <lineage>
        <taxon>Bacteria</taxon>
        <taxon>Bacillati</taxon>
        <taxon>Bacillota</taxon>
        <taxon>Bacilli</taxon>
        <taxon>Bacillales</taxon>
        <taxon>Listeriaceae</taxon>
        <taxon>Listeria</taxon>
    </lineage>
</organism>
<dbReference type="PATRIC" id="fig|1265820.5.peg.1964"/>
<dbReference type="Gene3D" id="2.160.20.10">
    <property type="entry name" value="Single-stranded right-handed beta-helix, Pectin lyase-like"/>
    <property type="match status" value="1"/>
</dbReference>
<evidence type="ECO:0000259" key="1">
    <source>
        <dbReference type="Pfam" id="PF12708"/>
    </source>
</evidence>
<comment type="caution">
    <text evidence="2">The sequence shown here is derived from an EMBL/GenBank/DDBJ whole genome shotgun (WGS) entry which is preliminary data.</text>
</comment>
<dbReference type="PANTHER" id="PTHR31339">
    <property type="entry name" value="PECTIN LYASE-RELATED"/>
    <property type="match status" value="1"/>
</dbReference>
<dbReference type="InterPro" id="IPR011050">
    <property type="entry name" value="Pectin_lyase_fold/virulence"/>
</dbReference>
<feature type="domain" description="Rhamnogalacturonase A/B/Epimerase-like pectate lyase" evidence="1">
    <location>
        <begin position="6"/>
        <end position="224"/>
    </location>
</feature>
<dbReference type="InterPro" id="IPR051801">
    <property type="entry name" value="GH28_Enzymes"/>
</dbReference>
<proteinExistence type="predicted"/>
<gene>
    <name evidence="2" type="ORF">PCORN_10032</name>
</gene>
<dbReference type="SUPFAM" id="SSF51126">
    <property type="entry name" value="Pectin lyase-like"/>
    <property type="match status" value="1"/>
</dbReference>
<name>W7BUT5_9LIST</name>
<dbReference type="InterPro" id="IPR024535">
    <property type="entry name" value="RHGA/B-epi-like_pectate_lyase"/>
</dbReference>
<dbReference type="InterPro" id="IPR012334">
    <property type="entry name" value="Pectin_lyas_fold"/>
</dbReference>
<dbReference type="AlphaFoldDB" id="W7BUT5"/>
<dbReference type="OrthoDB" id="6502305at2"/>
<dbReference type="Pfam" id="PF12708">
    <property type="entry name" value="Pect-lyase_RHGA_epim"/>
    <property type="match status" value="1"/>
</dbReference>
<dbReference type="EMBL" id="AODE01000019">
    <property type="protein sequence ID" value="EUJ29502.1"/>
    <property type="molecule type" value="Genomic_DNA"/>
</dbReference>
<accession>W7BUT5</accession>
<protein>
    <recommendedName>
        <fullName evidence="1">Rhamnogalacturonase A/B/Epimerase-like pectate lyase domain-containing protein</fullName>
    </recommendedName>
</protein>
<keyword evidence="3" id="KW-1185">Reference proteome</keyword>
<dbReference type="STRING" id="1265820.PCORN_10032"/>
<evidence type="ECO:0000313" key="2">
    <source>
        <dbReference type="EMBL" id="EUJ29502.1"/>
    </source>
</evidence>
<sequence length="495" mass="52672">MSSVRIDVKDFGALGDGQTDDTEALRSAINAALSGGVSVKQVYFPPGIYKVTGTLPFPSGLTIFGIQEASVLSVKLAEDQWLFDNLGAETKGWEIEGLTFNANPASNTPHFGLLKCDNNVSACTVQNIRVMNFQRVLNIGLKMYSMLSIDKLSIYNKNSTNMGDSALEILGNAVMMTNIEIIGKYSSGLALTNANVFQLEGFNIAGGPNALMGNSIRVTDCSVGTISNGWIEELDETGLENGYAHAIDLTNSESIAVRNLNIATGSIFVDGGAATIESIAFGQNANGIRYLNGAMLSLNMAALGLQNIHADASLADGEVIVYDAKQTHKNLLANPSLMSGQTLPIKSSNASLSALTSELTDYISGNQAIKVTTKANYHGVTIVLPTIRTGFSHTIRLKVKPLTNIAYINFAASGDVATTTEMPAQLRNSEAVGWHEISYTFKTIDPAAKQPPTTPVTPQIKVQGVLKDGTVLNAAFLIDAVAIFPEYSNDDPSFV</sequence>
<dbReference type="RefSeq" id="WP_036079422.1">
    <property type="nucleotide sequence ID" value="NZ_AODE01000019.1"/>
</dbReference>
<reference evidence="2 3" key="1">
    <citation type="journal article" date="2014" name="Int. J. Syst. Evol. Microbiol.">
        <title>Listeria floridensis sp. nov., Listeria aquatica sp. nov., Listeria cornellensis sp. nov., Listeria riparia sp. nov. and Listeria grandensis sp. nov., from agricultural and natural environments.</title>
        <authorList>
            <person name="den Bakker H.C."/>
            <person name="Warchocki S."/>
            <person name="Wright E.M."/>
            <person name="Allred A.F."/>
            <person name="Ahlstrom C."/>
            <person name="Manuel C.S."/>
            <person name="Stasiewicz M.J."/>
            <person name="Burrell A."/>
            <person name="Roof S."/>
            <person name="Strawn L."/>
            <person name="Fortes E.D."/>
            <person name="Nightingale K.K."/>
            <person name="Kephart D."/>
            <person name="Wiedmann M."/>
        </authorList>
    </citation>
    <scope>NUCLEOTIDE SEQUENCE [LARGE SCALE GENOMIC DNA]</scope>
    <source>
        <strain evidence="3">FSL F6-969</strain>
    </source>
</reference>
<evidence type="ECO:0000313" key="3">
    <source>
        <dbReference type="Proteomes" id="UP000019254"/>
    </source>
</evidence>
<dbReference type="Proteomes" id="UP000019254">
    <property type="component" value="Unassembled WGS sequence"/>
</dbReference>